<evidence type="ECO:0000313" key="6">
    <source>
        <dbReference type="EMBL" id="NWK56546.1"/>
    </source>
</evidence>
<feature type="domain" description="RNA polymerase sigma-70 region 2" evidence="5">
    <location>
        <begin position="14"/>
        <end position="81"/>
    </location>
</feature>
<dbReference type="EMBL" id="JACBAZ010000004">
    <property type="protein sequence ID" value="NWK56546.1"/>
    <property type="molecule type" value="Genomic_DNA"/>
</dbReference>
<protein>
    <submittedName>
        <fullName evidence="6">Sigma-70 family RNA polymerase sigma factor</fullName>
    </submittedName>
</protein>
<name>A0A851GGQ6_9BACT</name>
<dbReference type="GO" id="GO:0006352">
    <property type="term" value="P:DNA-templated transcription initiation"/>
    <property type="evidence" value="ECO:0007669"/>
    <property type="project" value="InterPro"/>
</dbReference>
<accession>A0A851GGQ6</accession>
<dbReference type="InterPro" id="IPR007627">
    <property type="entry name" value="RNA_pol_sigma70_r2"/>
</dbReference>
<proteinExistence type="inferred from homology"/>
<keyword evidence="3" id="KW-0731">Sigma factor</keyword>
<dbReference type="SUPFAM" id="SSF88946">
    <property type="entry name" value="Sigma2 domain of RNA polymerase sigma factors"/>
    <property type="match status" value="1"/>
</dbReference>
<evidence type="ECO:0000256" key="3">
    <source>
        <dbReference type="ARBA" id="ARBA00023082"/>
    </source>
</evidence>
<dbReference type="Gene3D" id="1.10.1740.10">
    <property type="match status" value="1"/>
</dbReference>
<gene>
    <name evidence="6" type="ORF">HW115_13070</name>
</gene>
<reference evidence="6 7" key="1">
    <citation type="submission" date="2020-07" db="EMBL/GenBank/DDBJ databases">
        <title>Roseicoccus Jingziensis gen. nov., sp. nov., isolated from coastal seawater.</title>
        <authorList>
            <person name="Feng X."/>
        </authorList>
    </citation>
    <scope>NUCLEOTIDE SEQUENCE [LARGE SCALE GENOMIC DNA]</scope>
    <source>
        <strain evidence="6 7">N1E253</strain>
    </source>
</reference>
<dbReference type="Pfam" id="PF04542">
    <property type="entry name" value="Sigma70_r2"/>
    <property type="match status" value="1"/>
</dbReference>
<dbReference type="InterPro" id="IPR036388">
    <property type="entry name" value="WH-like_DNA-bd_sf"/>
</dbReference>
<dbReference type="GO" id="GO:0016987">
    <property type="term" value="F:sigma factor activity"/>
    <property type="evidence" value="ECO:0007669"/>
    <property type="project" value="UniProtKB-KW"/>
</dbReference>
<dbReference type="SUPFAM" id="SSF88659">
    <property type="entry name" value="Sigma3 and sigma4 domains of RNA polymerase sigma factors"/>
    <property type="match status" value="1"/>
</dbReference>
<dbReference type="AlphaFoldDB" id="A0A851GGQ6"/>
<keyword evidence="4" id="KW-0804">Transcription</keyword>
<comment type="similarity">
    <text evidence="1">Belongs to the sigma-70 factor family. ECF subfamily.</text>
</comment>
<dbReference type="InterPro" id="IPR013325">
    <property type="entry name" value="RNA_pol_sigma_r2"/>
</dbReference>
<evidence type="ECO:0000256" key="1">
    <source>
        <dbReference type="ARBA" id="ARBA00010641"/>
    </source>
</evidence>
<evidence type="ECO:0000259" key="5">
    <source>
        <dbReference type="Pfam" id="PF04542"/>
    </source>
</evidence>
<dbReference type="PANTHER" id="PTHR43133">
    <property type="entry name" value="RNA POLYMERASE ECF-TYPE SIGMA FACTO"/>
    <property type="match status" value="1"/>
</dbReference>
<evidence type="ECO:0000313" key="7">
    <source>
        <dbReference type="Proteomes" id="UP000557872"/>
    </source>
</evidence>
<evidence type="ECO:0000256" key="2">
    <source>
        <dbReference type="ARBA" id="ARBA00023015"/>
    </source>
</evidence>
<keyword evidence="2" id="KW-0805">Transcription regulation</keyword>
<comment type="caution">
    <text evidence="6">The sequence shown here is derived from an EMBL/GenBank/DDBJ whole genome shotgun (WGS) entry which is preliminary data.</text>
</comment>
<organism evidence="6 7">
    <name type="scientific">Oceaniferula marina</name>
    <dbReference type="NCBI Taxonomy" id="2748318"/>
    <lineage>
        <taxon>Bacteria</taxon>
        <taxon>Pseudomonadati</taxon>
        <taxon>Verrucomicrobiota</taxon>
        <taxon>Verrucomicrobiia</taxon>
        <taxon>Verrucomicrobiales</taxon>
        <taxon>Verrucomicrobiaceae</taxon>
        <taxon>Oceaniferula</taxon>
    </lineage>
</organism>
<dbReference type="Proteomes" id="UP000557872">
    <property type="component" value="Unassembled WGS sequence"/>
</dbReference>
<dbReference type="InterPro" id="IPR013324">
    <property type="entry name" value="RNA_pol_sigma_r3/r4-like"/>
</dbReference>
<dbReference type="RefSeq" id="WP_178933313.1">
    <property type="nucleotide sequence ID" value="NZ_JACBAZ010000004.1"/>
</dbReference>
<dbReference type="NCBIfam" id="TIGR02937">
    <property type="entry name" value="sigma70-ECF"/>
    <property type="match status" value="1"/>
</dbReference>
<keyword evidence="7" id="KW-1185">Reference proteome</keyword>
<dbReference type="Gene3D" id="1.10.10.10">
    <property type="entry name" value="Winged helix-like DNA-binding domain superfamily/Winged helix DNA-binding domain"/>
    <property type="match status" value="1"/>
</dbReference>
<sequence length="175" mass="20247">MPSTIHPEQQFIQLITEHQSELAAYIRSIMPTAPGKKDVLQETNIVLWEKRNELRDLSGFTPWAYRIAYFQTLAHLKKRKRQKTVYLEPDVLDQIATEHSFIGSQEEGIRAADALNHCLTKLTPDDYQLVTFHYQQHGGLKEYAQQIKSSLGRVKHALIRIRGNLRTCIEHQLDA</sequence>
<dbReference type="InterPro" id="IPR039425">
    <property type="entry name" value="RNA_pol_sigma-70-like"/>
</dbReference>
<dbReference type="PANTHER" id="PTHR43133:SF51">
    <property type="entry name" value="RNA POLYMERASE SIGMA FACTOR"/>
    <property type="match status" value="1"/>
</dbReference>
<dbReference type="InterPro" id="IPR014284">
    <property type="entry name" value="RNA_pol_sigma-70_dom"/>
</dbReference>
<evidence type="ECO:0000256" key="4">
    <source>
        <dbReference type="ARBA" id="ARBA00023163"/>
    </source>
</evidence>